<dbReference type="SUPFAM" id="SSF101478">
    <property type="entry name" value="ADP-ribosylglycohydrolase"/>
    <property type="match status" value="1"/>
</dbReference>
<feature type="binding site" evidence="1">
    <location>
        <position position="283"/>
    </location>
    <ligand>
        <name>Mg(2+)</name>
        <dbReference type="ChEBI" id="CHEBI:18420"/>
        <label>1</label>
    </ligand>
</feature>
<proteinExistence type="predicted"/>
<dbReference type="InterPro" id="IPR005502">
    <property type="entry name" value="Ribosyl_crysJ1"/>
</dbReference>
<dbReference type="GO" id="GO:0046872">
    <property type="term" value="F:metal ion binding"/>
    <property type="evidence" value="ECO:0007669"/>
    <property type="project" value="UniProtKB-KW"/>
</dbReference>
<dbReference type="RefSeq" id="WP_014130013.1">
    <property type="nucleotide sequence ID" value="NC_016078.1"/>
</dbReference>
<name>G4REL4_PELHB</name>
<dbReference type="eggNOG" id="COG1397">
    <property type="taxonomic scope" value="Bacteria"/>
</dbReference>
<sequence>MDRAIQEKIYAGVLGKIIGVYHGRPVEGWSYERIMAEHGEVDYFVNGRMKLPIMLPDDDISGTFGFFRALEDFDYPKVLDPQMVGKTWLNYIIEEKTILWWGGLGRSTEHTAYLHLKNGIAAPRTGSHELNGPWLPAQIGAQIFMDGFAMASPNDPDRAAQMVRAAASVSHDGIALDAAVLLGAMEALAFSETNVDTLLDKGLSHVSDRHLLSVIEALRAQCEKTDDWHAVRAWIADNHGYDHYDGPCHMVPNHLIVLMAFLMAGDDFARSLKIATTAGWDTDCNAGNVGCLNGIRLGLSALDKGPDLRGPVSDFMYVVTADGAAGITDAVQQTRAIVAAADTLNDEPEHAPLPRYAFEYPGATQGFALCPRHEGRQAALDLQNPRGEGLTVALKGLSMGVAGAISTPVFVEPFAASSSFAMVASPTLYPGQTVSLNLDMPDGVKARPYALIYNRDDEIERIEGDWSSSANIDWTVPQTNGLPLYRLGVEFGSDTRFDGEVTIRSIDWSGAPAAYDISGMLVKSIWNLTPFWTRAWVSSARHFAPDFKYTLCFSHPFENGVATTGSRDWNDYSVESSLEYSINDGAGLVARSRGHRRYYAAMLKGGEALIVKRLDDEVLVLSRQSVAIGAEGKRDLHLSVKGDEITFAVDGLVAGTARDSSFSSGAAGFIVEKGTIVADGFHVAAL</sequence>
<dbReference type="AlphaFoldDB" id="G4REL4"/>
<reference evidence="2 3" key="1">
    <citation type="journal article" date="2012" name="J. Bacteriol.">
        <title>Complete genome sequence of Pelagibacterium halotolerans B2T.</title>
        <authorList>
            <person name="Huo Y.Y."/>
            <person name="Cheng H."/>
            <person name="Han X.F."/>
            <person name="Jiang X.W."/>
            <person name="Sun C."/>
            <person name="Zhang X.Q."/>
            <person name="Zhu X.F."/>
            <person name="Liu Y.F."/>
            <person name="Li P.F."/>
            <person name="Ni P.X."/>
            <person name="Wu M."/>
        </authorList>
    </citation>
    <scope>NUCLEOTIDE SEQUENCE [LARGE SCALE GENOMIC DNA]</scope>
    <source>
        <strain evidence="3">DSM 22347 / JCM 15775 / CGMCC 1.7692 / B2</strain>
    </source>
</reference>
<dbReference type="Gene3D" id="1.10.4080.10">
    <property type="entry name" value="ADP-ribosylation/Crystallin J1"/>
    <property type="match status" value="1"/>
</dbReference>
<dbReference type="KEGG" id="phl:KKY_825"/>
<dbReference type="HOGENOM" id="CLU_388180_0_0_5"/>
<protein>
    <submittedName>
        <fullName evidence="2">Putative membrane protein</fullName>
    </submittedName>
</protein>
<evidence type="ECO:0000256" key="1">
    <source>
        <dbReference type="PIRSR" id="PIRSR605502-1"/>
    </source>
</evidence>
<dbReference type="InterPro" id="IPR036705">
    <property type="entry name" value="Ribosyl_crysJ1_sf"/>
</dbReference>
<keyword evidence="3" id="KW-1185">Reference proteome</keyword>
<gene>
    <name evidence="2" type="ordered locus">KKY_825</name>
</gene>
<evidence type="ECO:0000313" key="3">
    <source>
        <dbReference type="Proteomes" id="UP000008850"/>
    </source>
</evidence>
<keyword evidence="1" id="KW-0479">Metal-binding</keyword>
<organism evidence="2 3">
    <name type="scientific">Pelagibacterium halotolerans (strain DSM 22347 / JCM 15775 / CGMCC 1.7692 / B2)</name>
    <dbReference type="NCBI Taxonomy" id="1082931"/>
    <lineage>
        <taxon>Bacteria</taxon>
        <taxon>Pseudomonadati</taxon>
        <taxon>Pseudomonadota</taxon>
        <taxon>Alphaproteobacteria</taxon>
        <taxon>Hyphomicrobiales</taxon>
        <taxon>Devosiaceae</taxon>
        <taxon>Pelagibacterium</taxon>
    </lineage>
</organism>
<dbReference type="EMBL" id="CP003075">
    <property type="protein sequence ID" value="AEQ50864.1"/>
    <property type="molecule type" value="Genomic_DNA"/>
</dbReference>
<dbReference type="Proteomes" id="UP000008850">
    <property type="component" value="Chromosome"/>
</dbReference>
<evidence type="ECO:0000313" key="2">
    <source>
        <dbReference type="EMBL" id="AEQ50864.1"/>
    </source>
</evidence>
<feature type="binding site" evidence="1">
    <location>
        <position position="58"/>
    </location>
    <ligand>
        <name>Mg(2+)</name>
        <dbReference type="ChEBI" id="CHEBI:18420"/>
        <label>1</label>
    </ligand>
</feature>
<dbReference type="Gene3D" id="2.60.120.560">
    <property type="entry name" value="Exo-inulinase, domain 1"/>
    <property type="match status" value="1"/>
</dbReference>
<keyword evidence="1" id="KW-0460">Magnesium</keyword>
<dbReference type="Pfam" id="PF03747">
    <property type="entry name" value="ADP_ribosyl_GH"/>
    <property type="match status" value="1"/>
</dbReference>
<dbReference type="STRING" id="1082931.KKY_825"/>
<accession>G4REL4</accession>
<feature type="binding site" evidence="1">
    <location>
        <position position="281"/>
    </location>
    <ligand>
        <name>Mg(2+)</name>
        <dbReference type="ChEBI" id="CHEBI:18420"/>
        <label>1</label>
    </ligand>
</feature>
<feature type="binding site" evidence="1">
    <location>
        <position position="59"/>
    </location>
    <ligand>
        <name>Mg(2+)</name>
        <dbReference type="ChEBI" id="CHEBI:18420"/>
        <label>1</label>
    </ligand>
</feature>
<comment type="cofactor">
    <cofactor evidence="1">
        <name>Mg(2+)</name>
        <dbReference type="ChEBI" id="CHEBI:18420"/>
    </cofactor>
    <text evidence="1">Binds 2 magnesium ions per subunit.</text>
</comment>